<evidence type="ECO:0000313" key="2">
    <source>
        <dbReference type="EMBL" id="CAG8545452.1"/>
    </source>
</evidence>
<dbReference type="PANTHER" id="PTHR47718:SF17">
    <property type="entry name" value="PROTEIN FAR1-RELATED SEQUENCE 5-LIKE"/>
    <property type="match status" value="1"/>
</dbReference>
<accession>A0A9N9AVZ8</accession>
<protein>
    <submittedName>
        <fullName evidence="2">13217_t:CDS:1</fullName>
    </submittedName>
</protein>
<name>A0A9N9AVZ8_9GLOM</name>
<gene>
    <name evidence="2" type="ORF">ALEPTO_LOCUS5618</name>
</gene>
<dbReference type="Proteomes" id="UP000789508">
    <property type="component" value="Unassembled WGS sequence"/>
</dbReference>
<keyword evidence="3" id="KW-1185">Reference proteome</keyword>
<evidence type="ECO:0000313" key="3">
    <source>
        <dbReference type="Proteomes" id="UP000789508"/>
    </source>
</evidence>
<proteinExistence type="predicted"/>
<comment type="caution">
    <text evidence="2">The sequence shown here is derived from an EMBL/GenBank/DDBJ whole genome shotgun (WGS) entry which is preliminary data.</text>
</comment>
<dbReference type="OrthoDB" id="2444612at2759"/>
<dbReference type="AlphaFoldDB" id="A0A9N9AVZ8"/>
<sequence>MFDQIEIDSDNESVTDFLSEDKFVEKLDKDNFNRSEFTESYLGRNNFIKDNYLNELAENYFNKDELVENYYENESVKDYSNTNELTSNDNWLENDKDKTDNLYVGKRFVLWQEVIIFLNYYCKQKRFGYRKRCSKKSEELEDAKKRTFLCKHAETYKPNKFAGLDQQRNKPSCKVGCMWYINIAKKEKKADNPEWVVEYQLDPVSVVAHDNTAKTNIYGLPLLIFIVVDNNFNTQPIAQAFLEDESLESYTWSLRVIQQTLGLCSPVIITDADPAMDVAIVQTYAKMRYLHCICF</sequence>
<feature type="domain" description="MULE transposase" evidence="1">
    <location>
        <begin position="206"/>
        <end position="293"/>
    </location>
</feature>
<dbReference type="Pfam" id="PF10551">
    <property type="entry name" value="MULE"/>
    <property type="match status" value="1"/>
</dbReference>
<organism evidence="2 3">
    <name type="scientific">Ambispora leptoticha</name>
    <dbReference type="NCBI Taxonomy" id="144679"/>
    <lineage>
        <taxon>Eukaryota</taxon>
        <taxon>Fungi</taxon>
        <taxon>Fungi incertae sedis</taxon>
        <taxon>Mucoromycota</taxon>
        <taxon>Glomeromycotina</taxon>
        <taxon>Glomeromycetes</taxon>
        <taxon>Archaeosporales</taxon>
        <taxon>Ambisporaceae</taxon>
        <taxon>Ambispora</taxon>
    </lineage>
</organism>
<dbReference type="InterPro" id="IPR018289">
    <property type="entry name" value="MULE_transposase_dom"/>
</dbReference>
<evidence type="ECO:0000259" key="1">
    <source>
        <dbReference type="Pfam" id="PF10551"/>
    </source>
</evidence>
<reference evidence="2" key="1">
    <citation type="submission" date="2021-06" db="EMBL/GenBank/DDBJ databases">
        <authorList>
            <person name="Kallberg Y."/>
            <person name="Tangrot J."/>
            <person name="Rosling A."/>
        </authorList>
    </citation>
    <scope>NUCLEOTIDE SEQUENCE</scope>
    <source>
        <strain evidence="2">FL130A</strain>
    </source>
</reference>
<dbReference type="EMBL" id="CAJVPS010001631">
    <property type="protein sequence ID" value="CAG8545452.1"/>
    <property type="molecule type" value="Genomic_DNA"/>
</dbReference>
<dbReference type="PANTHER" id="PTHR47718">
    <property type="entry name" value="OS01G0519700 PROTEIN"/>
    <property type="match status" value="1"/>
</dbReference>